<dbReference type="InterPro" id="IPR015633">
    <property type="entry name" value="E2F"/>
</dbReference>
<protein>
    <recommendedName>
        <fullName evidence="7">E2F/DP family winged-helix DNA-binding domain-containing protein</fullName>
    </recommendedName>
</protein>
<keyword evidence="9" id="KW-1185">Reference proteome</keyword>
<dbReference type="EMBL" id="JAEPRA010000019">
    <property type="protein sequence ID" value="KAG2173410.1"/>
    <property type="molecule type" value="Genomic_DNA"/>
</dbReference>
<dbReference type="PANTHER" id="PTHR12081:SF18">
    <property type="entry name" value="TRANSCRIPTION FACTOR E2F2-RELATED"/>
    <property type="match status" value="1"/>
</dbReference>
<evidence type="ECO:0000256" key="4">
    <source>
        <dbReference type="ARBA" id="ARBA00023163"/>
    </source>
</evidence>
<evidence type="ECO:0000256" key="5">
    <source>
        <dbReference type="RuleBase" id="RU003796"/>
    </source>
</evidence>
<keyword evidence="2 5" id="KW-0805">Transcription regulation</keyword>
<dbReference type="AlphaFoldDB" id="A0A8H7PGS7"/>
<gene>
    <name evidence="8" type="ORF">INT44_008762</name>
</gene>
<evidence type="ECO:0000256" key="6">
    <source>
        <dbReference type="SAM" id="MobiDB-lite"/>
    </source>
</evidence>
<evidence type="ECO:0000259" key="7">
    <source>
        <dbReference type="SMART" id="SM01372"/>
    </source>
</evidence>
<dbReference type="InterPro" id="IPR003316">
    <property type="entry name" value="E2F_WHTH_DNA-bd_dom"/>
</dbReference>
<dbReference type="SMART" id="SM01372">
    <property type="entry name" value="E2F_TDP"/>
    <property type="match status" value="1"/>
</dbReference>
<dbReference type="Proteomes" id="UP000612746">
    <property type="component" value="Unassembled WGS sequence"/>
</dbReference>
<sequence length="230" mass="26379">MPSDIYEVSERPSKRPSLLRSSSLQQPEPLNTSDNNYPPNHRQDSSLGQLTRKFIALLQSDPTADLDLNVAAVQLQVQKRRIYDITNVLEGVGLIEKNSKNHVRWMYGELKIFIAILTFTLITNISRRGRDVELDSPYSNNSNDAAQLDWLHSEANRLEDEKLMLEGIEVEVDNQTQGLFEQYRDYLYLSETDLRQHFRAHDDQMIVATDTPANVAIQASTENVCKSENW</sequence>
<proteinExistence type="inferred from homology"/>
<accession>A0A8H7PGS7</accession>
<dbReference type="Pfam" id="PF02319">
    <property type="entry name" value="WHD_E2F_TDP"/>
    <property type="match status" value="1"/>
</dbReference>
<organism evidence="8 9">
    <name type="scientific">Umbelopsis vinacea</name>
    <dbReference type="NCBI Taxonomy" id="44442"/>
    <lineage>
        <taxon>Eukaryota</taxon>
        <taxon>Fungi</taxon>
        <taxon>Fungi incertae sedis</taxon>
        <taxon>Mucoromycota</taxon>
        <taxon>Mucoromycotina</taxon>
        <taxon>Umbelopsidomycetes</taxon>
        <taxon>Umbelopsidales</taxon>
        <taxon>Umbelopsidaceae</taxon>
        <taxon>Umbelopsis</taxon>
    </lineage>
</organism>
<feature type="domain" description="E2F/DP family winged-helix DNA-binding" evidence="7">
    <location>
        <begin position="42"/>
        <end position="107"/>
    </location>
</feature>
<comment type="subcellular location">
    <subcellularLocation>
        <location evidence="5">Nucleus</location>
    </subcellularLocation>
</comment>
<keyword evidence="5" id="KW-0539">Nucleus</keyword>
<name>A0A8H7PGS7_9FUNG</name>
<feature type="compositionally biased region" description="Low complexity" evidence="6">
    <location>
        <begin position="15"/>
        <end position="30"/>
    </location>
</feature>
<dbReference type="OrthoDB" id="1743261at2759"/>
<dbReference type="SUPFAM" id="SSF46785">
    <property type="entry name" value="Winged helix' DNA-binding domain"/>
    <property type="match status" value="1"/>
</dbReference>
<feature type="region of interest" description="Disordered" evidence="6">
    <location>
        <begin position="1"/>
        <end position="45"/>
    </location>
</feature>
<keyword evidence="4 5" id="KW-0804">Transcription</keyword>
<dbReference type="Gene3D" id="1.10.10.10">
    <property type="entry name" value="Winged helix-like DNA-binding domain superfamily/Winged helix DNA-binding domain"/>
    <property type="match status" value="1"/>
</dbReference>
<comment type="caution">
    <text evidence="8">The sequence shown here is derived from an EMBL/GenBank/DDBJ whole genome shotgun (WGS) entry which is preliminary data.</text>
</comment>
<dbReference type="GO" id="GO:0090575">
    <property type="term" value="C:RNA polymerase II transcription regulator complex"/>
    <property type="evidence" value="ECO:0007669"/>
    <property type="project" value="TreeGrafter"/>
</dbReference>
<evidence type="ECO:0000256" key="2">
    <source>
        <dbReference type="ARBA" id="ARBA00023015"/>
    </source>
</evidence>
<evidence type="ECO:0000313" key="8">
    <source>
        <dbReference type="EMBL" id="KAG2173410.1"/>
    </source>
</evidence>
<evidence type="ECO:0000313" key="9">
    <source>
        <dbReference type="Proteomes" id="UP000612746"/>
    </source>
</evidence>
<keyword evidence="3 5" id="KW-0238">DNA-binding</keyword>
<evidence type="ECO:0000256" key="3">
    <source>
        <dbReference type="ARBA" id="ARBA00023125"/>
    </source>
</evidence>
<dbReference type="InterPro" id="IPR036390">
    <property type="entry name" value="WH_DNA-bd_sf"/>
</dbReference>
<dbReference type="PANTHER" id="PTHR12081">
    <property type="entry name" value="TRANSCRIPTION FACTOR E2F"/>
    <property type="match status" value="1"/>
</dbReference>
<dbReference type="GO" id="GO:0000978">
    <property type="term" value="F:RNA polymerase II cis-regulatory region sequence-specific DNA binding"/>
    <property type="evidence" value="ECO:0007669"/>
    <property type="project" value="InterPro"/>
</dbReference>
<reference evidence="8" key="1">
    <citation type="submission" date="2020-12" db="EMBL/GenBank/DDBJ databases">
        <title>Metabolic potential, ecology and presence of endohyphal bacteria is reflected in genomic diversity of Mucoromycotina.</title>
        <authorList>
            <person name="Muszewska A."/>
            <person name="Okrasinska A."/>
            <person name="Steczkiewicz K."/>
            <person name="Drgas O."/>
            <person name="Orlowska M."/>
            <person name="Perlinska-Lenart U."/>
            <person name="Aleksandrzak-Piekarczyk T."/>
            <person name="Szatraj K."/>
            <person name="Zielenkiewicz U."/>
            <person name="Pilsyk S."/>
            <person name="Malc E."/>
            <person name="Mieczkowski P."/>
            <person name="Kruszewska J.S."/>
            <person name="Biernat P."/>
            <person name="Pawlowska J."/>
        </authorList>
    </citation>
    <scope>NUCLEOTIDE SEQUENCE</scope>
    <source>
        <strain evidence="8">WA0000051536</strain>
    </source>
</reference>
<comment type="similarity">
    <text evidence="1 5">Belongs to the E2F/DP family.</text>
</comment>
<evidence type="ECO:0000256" key="1">
    <source>
        <dbReference type="ARBA" id="ARBA00010940"/>
    </source>
</evidence>
<dbReference type="GO" id="GO:0000981">
    <property type="term" value="F:DNA-binding transcription factor activity, RNA polymerase II-specific"/>
    <property type="evidence" value="ECO:0007669"/>
    <property type="project" value="TreeGrafter"/>
</dbReference>
<dbReference type="InterPro" id="IPR036388">
    <property type="entry name" value="WH-like_DNA-bd_sf"/>
</dbReference>
<dbReference type="FunFam" id="1.10.10.10:FF:000008">
    <property type="entry name" value="E2F transcription factor 1"/>
    <property type="match status" value="1"/>
</dbReference>